<proteinExistence type="predicted"/>
<accession>A0A6A3T2V9</accession>
<dbReference type="EMBL" id="QXFZ01000186">
    <property type="protein sequence ID" value="KAE9128159.1"/>
    <property type="molecule type" value="Genomic_DNA"/>
</dbReference>
<keyword evidence="1" id="KW-0732">Signal</keyword>
<feature type="signal peptide" evidence="1">
    <location>
        <begin position="1"/>
        <end position="18"/>
    </location>
</feature>
<sequence>MSWRKQLRSWFFLQLRQTLRLLRSTYLAVGWLQTPHFGLQSQRHESQDAVQRQTRSAVWSKGGEPRSSFRCCDVECVSILQCIRSRGPRRKGWRA</sequence>
<feature type="chain" id="PRO_5025530943" description="Secreted protein" evidence="1">
    <location>
        <begin position="19"/>
        <end position="95"/>
    </location>
</feature>
<comment type="caution">
    <text evidence="2">The sequence shown here is derived from an EMBL/GenBank/DDBJ whole genome shotgun (WGS) entry which is preliminary data.</text>
</comment>
<evidence type="ECO:0008006" key="4">
    <source>
        <dbReference type="Google" id="ProtNLM"/>
    </source>
</evidence>
<evidence type="ECO:0000313" key="3">
    <source>
        <dbReference type="Proteomes" id="UP000441208"/>
    </source>
</evidence>
<evidence type="ECO:0000256" key="1">
    <source>
        <dbReference type="SAM" id="SignalP"/>
    </source>
</evidence>
<reference evidence="2 3" key="1">
    <citation type="submission" date="2018-08" db="EMBL/GenBank/DDBJ databases">
        <title>Genomic investigation of the strawberry pathogen Phytophthora fragariae indicates pathogenicity is determined by transcriptional variation in three key races.</title>
        <authorList>
            <person name="Adams T.M."/>
            <person name="Armitage A.D."/>
            <person name="Sobczyk M.K."/>
            <person name="Bates H.J."/>
            <person name="Dunwell J.M."/>
            <person name="Nellist C.F."/>
            <person name="Harrison R.J."/>
        </authorList>
    </citation>
    <scope>NUCLEOTIDE SEQUENCE [LARGE SCALE GENOMIC DNA]</scope>
    <source>
        <strain evidence="2 3">NOV-71</strain>
    </source>
</reference>
<organism evidence="2 3">
    <name type="scientific">Phytophthora fragariae</name>
    <dbReference type="NCBI Taxonomy" id="53985"/>
    <lineage>
        <taxon>Eukaryota</taxon>
        <taxon>Sar</taxon>
        <taxon>Stramenopiles</taxon>
        <taxon>Oomycota</taxon>
        <taxon>Peronosporomycetes</taxon>
        <taxon>Peronosporales</taxon>
        <taxon>Peronosporaceae</taxon>
        <taxon>Phytophthora</taxon>
    </lineage>
</organism>
<name>A0A6A3T2V9_9STRA</name>
<gene>
    <name evidence="2" type="ORF">PF007_g5352</name>
</gene>
<protein>
    <recommendedName>
        <fullName evidence="4">Secreted protein</fullName>
    </recommendedName>
</protein>
<dbReference type="Proteomes" id="UP000441208">
    <property type="component" value="Unassembled WGS sequence"/>
</dbReference>
<dbReference type="AlphaFoldDB" id="A0A6A3T2V9"/>
<evidence type="ECO:0000313" key="2">
    <source>
        <dbReference type="EMBL" id="KAE9128159.1"/>
    </source>
</evidence>